<dbReference type="SUPFAM" id="SSF55073">
    <property type="entry name" value="Nucleotide cyclase"/>
    <property type="match status" value="1"/>
</dbReference>
<dbReference type="PROSITE" id="PS50887">
    <property type="entry name" value="GGDEF"/>
    <property type="match status" value="1"/>
</dbReference>
<dbReference type="Pfam" id="PF00990">
    <property type="entry name" value="GGDEF"/>
    <property type="match status" value="1"/>
</dbReference>
<dbReference type="InterPro" id="IPR050469">
    <property type="entry name" value="Diguanylate_Cyclase"/>
</dbReference>
<dbReference type="GO" id="GO:0052621">
    <property type="term" value="F:diguanylate cyclase activity"/>
    <property type="evidence" value="ECO:0007669"/>
    <property type="project" value="TreeGrafter"/>
</dbReference>
<dbReference type="SMART" id="SM00267">
    <property type="entry name" value="GGDEF"/>
    <property type="match status" value="1"/>
</dbReference>
<dbReference type="InterPro" id="IPR000160">
    <property type="entry name" value="GGDEF_dom"/>
</dbReference>
<dbReference type="PANTHER" id="PTHR45138">
    <property type="entry name" value="REGULATORY COMPONENTS OF SENSORY TRANSDUCTION SYSTEM"/>
    <property type="match status" value="1"/>
</dbReference>
<organism evidence="2">
    <name type="scientific">Moorella thermoacetica Y72</name>
    <dbReference type="NCBI Taxonomy" id="1325331"/>
    <lineage>
        <taxon>Bacteria</taxon>
        <taxon>Bacillati</taxon>
        <taxon>Bacillota</taxon>
        <taxon>Clostridia</taxon>
        <taxon>Neomoorellales</taxon>
        <taxon>Neomoorellaceae</taxon>
        <taxon>Neomoorella</taxon>
    </lineage>
</organism>
<feature type="domain" description="GGDEF" evidence="1">
    <location>
        <begin position="1"/>
        <end position="103"/>
    </location>
</feature>
<dbReference type="InterPro" id="IPR043128">
    <property type="entry name" value="Rev_trsase/Diguanyl_cyclase"/>
</dbReference>
<dbReference type="InterPro" id="IPR029787">
    <property type="entry name" value="Nucleotide_cyclase"/>
</dbReference>
<dbReference type="Gene3D" id="3.30.70.270">
    <property type="match status" value="1"/>
</dbReference>
<proteinExistence type="predicted"/>
<dbReference type="Proteomes" id="UP000063718">
    <property type="component" value="Unassembled WGS sequence"/>
</dbReference>
<accession>A0A0S6UAT0</accession>
<dbReference type="CDD" id="cd01949">
    <property type="entry name" value="GGDEF"/>
    <property type="match status" value="1"/>
</dbReference>
<evidence type="ECO:0000259" key="1">
    <source>
        <dbReference type="PROSITE" id="PS50887"/>
    </source>
</evidence>
<dbReference type="EMBL" id="DF238840">
    <property type="protein sequence ID" value="GAF26098.1"/>
    <property type="molecule type" value="Genomic_DNA"/>
</dbReference>
<dbReference type="PANTHER" id="PTHR45138:SF9">
    <property type="entry name" value="DIGUANYLATE CYCLASE DGCM-RELATED"/>
    <property type="match status" value="1"/>
</dbReference>
<reference evidence="2" key="1">
    <citation type="journal article" date="2014" name="Gene">
        <title>Genome-guided analysis of transformation efficiency and carbon dioxide assimilation by Moorella thermoacetica Y72.</title>
        <authorList>
            <person name="Tsukahara K."/>
            <person name="Kita A."/>
            <person name="Nakashimada Y."/>
            <person name="Hoshino T."/>
            <person name="Murakami K."/>
        </authorList>
    </citation>
    <scope>NUCLEOTIDE SEQUENCE [LARGE SCALE GENOMIC DNA]</scope>
    <source>
        <strain evidence="2">Y72</strain>
    </source>
</reference>
<dbReference type="AlphaFoldDB" id="A0A0S6UAT0"/>
<name>A0A0S6UAT0_NEOTH</name>
<gene>
    <name evidence="2" type="ORF">MTY_1436</name>
</gene>
<dbReference type="NCBIfam" id="TIGR00254">
    <property type="entry name" value="GGDEF"/>
    <property type="match status" value="1"/>
</dbReference>
<sequence>MLKGAVSAFKKRLRKTDCLARWGGEEFVILLPETGVEGAATLAEELRQKLSEMEIPGVGLVTASFGVTGYRPGDTVDTVTQRVDSALYRAKGNGRNCVCVGDPD</sequence>
<evidence type="ECO:0000313" key="2">
    <source>
        <dbReference type="EMBL" id="GAF26098.1"/>
    </source>
</evidence>
<protein>
    <submittedName>
        <fullName evidence="2">Response regulator containing a CheY-like receiver domain and a GGDEF domain</fullName>
    </submittedName>
</protein>